<dbReference type="EMBL" id="JBJQOH010000005">
    <property type="protein sequence ID" value="KAL3686450.1"/>
    <property type="molecule type" value="Genomic_DNA"/>
</dbReference>
<feature type="compositionally biased region" description="Acidic residues" evidence="1">
    <location>
        <begin position="429"/>
        <end position="438"/>
    </location>
</feature>
<accession>A0ABD3H842</accession>
<sequence length="547" mass="58123">MVRDPGRAPSGQPPSQGGQPDRQERHRTHRTGAGEVRTTPSTVGGGRPPTYCGGSSGGGSSDRGRPRVSSGASSGGSGQTSIPVSVPASRPSTFAPATAGRGSGPSGEGPSRPILGPLDVSQMFEAGADVVAFTRTQMQEWVERVLERDLEQFAAQYGLGRGTSPAPSGDGASTDRVDDTRRRRSRSSHEDDHDTRDRRRSRRSSPDVDRERRPQSVPLVSLQLDTYGHTEGDSMRVLAGMVREVCRLYLTDDTTWAEVPENQRMAIATRLVAKYGQVSVQYQNAERRVEIRREKNVMVTNPFGHQGFAGFRARFEKAFGMYPLPKHTAFARAHGIKRVFQFMENGRDIPESEEAGPSNAEAGEDGAADDDFAAAAAAGAGAAAAAAAGTGDDVDDDALSDLSEGLRGAELEEDELGLSPQQEEHAESGGDDEDDTDTSPDRYQIRPSLCEPAQPTVSASQRLARLVVGAPQLPAPSTVVPAPPAPRTLVPAPPTPRTIVPRPSVRGTIVPSALVARTDAPQPSAAQTLASTQGTEGRKKKSKKSRT</sequence>
<comment type="caution">
    <text evidence="2">The sequence shown here is derived from an EMBL/GenBank/DDBJ whole genome shotgun (WGS) entry which is preliminary data.</text>
</comment>
<reference evidence="2 3" key="1">
    <citation type="submission" date="2024-09" db="EMBL/GenBank/DDBJ databases">
        <title>Chromosome-scale assembly of Riccia sorocarpa.</title>
        <authorList>
            <person name="Paukszto L."/>
        </authorList>
    </citation>
    <scope>NUCLEOTIDE SEQUENCE [LARGE SCALE GENOMIC DNA]</scope>
    <source>
        <strain evidence="2">LP-2024</strain>
        <tissue evidence="2">Aerial parts of the thallus</tissue>
    </source>
</reference>
<keyword evidence="3" id="KW-1185">Reference proteome</keyword>
<feature type="region of interest" description="Disordered" evidence="1">
    <location>
        <begin position="515"/>
        <end position="547"/>
    </location>
</feature>
<feature type="region of interest" description="Disordered" evidence="1">
    <location>
        <begin position="475"/>
        <end position="503"/>
    </location>
</feature>
<gene>
    <name evidence="2" type="ORF">R1sor_009024</name>
</gene>
<feature type="compositionally biased region" description="Low complexity" evidence="1">
    <location>
        <begin position="9"/>
        <end position="20"/>
    </location>
</feature>
<dbReference type="Proteomes" id="UP001633002">
    <property type="component" value="Unassembled WGS sequence"/>
</dbReference>
<feature type="compositionally biased region" description="Basic and acidic residues" evidence="1">
    <location>
        <begin position="173"/>
        <end position="197"/>
    </location>
</feature>
<proteinExistence type="predicted"/>
<evidence type="ECO:0000313" key="2">
    <source>
        <dbReference type="EMBL" id="KAL3686450.1"/>
    </source>
</evidence>
<evidence type="ECO:0000256" key="1">
    <source>
        <dbReference type="SAM" id="MobiDB-lite"/>
    </source>
</evidence>
<feature type="compositionally biased region" description="Basic and acidic residues" evidence="1">
    <location>
        <begin position="204"/>
        <end position="214"/>
    </location>
</feature>
<feature type="compositionally biased region" description="Pro residues" evidence="1">
    <location>
        <begin position="481"/>
        <end position="496"/>
    </location>
</feature>
<feature type="region of interest" description="Disordered" evidence="1">
    <location>
        <begin position="410"/>
        <end position="458"/>
    </location>
</feature>
<evidence type="ECO:0000313" key="3">
    <source>
        <dbReference type="Proteomes" id="UP001633002"/>
    </source>
</evidence>
<name>A0ABD3H842_9MARC</name>
<protein>
    <submittedName>
        <fullName evidence="2">Uncharacterized protein</fullName>
    </submittedName>
</protein>
<feature type="region of interest" description="Disordered" evidence="1">
    <location>
        <begin position="1"/>
        <end position="120"/>
    </location>
</feature>
<feature type="compositionally biased region" description="Polar residues" evidence="1">
    <location>
        <begin position="524"/>
        <end position="535"/>
    </location>
</feature>
<organism evidence="2 3">
    <name type="scientific">Riccia sorocarpa</name>
    <dbReference type="NCBI Taxonomy" id="122646"/>
    <lineage>
        <taxon>Eukaryota</taxon>
        <taxon>Viridiplantae</taxon>
        <taxon>Streptophyta</taxon>
        <taxon>Embryophyta</taxon>
        <taxon>Marchantiophyta</taxon>
        <taxon>Marchantiopsida</taxon>
        <taxon>Marchantiidae</taxon>
        <taxon>Marchantiales</taxon>
        <taxon>Ricciaceae</taxon>
        <taxon>Riccia</taxon>
    </lineage>
</organism>
<feature type="region of interest" description="Disordered" evidence="1">
    <location>
        <begin position="159"/>
        <end position="220"/>
    </location>
</feature>
<dbReference type="AlphaFoldDB" id="A0ABD3H842"/>
<feature type="compositionally biased region" description="Basic residues" evidence="1">
    <location>
        <begin position="538"/>
        <end position="547"/>
    </location>
</feature>